<sequence length="205" mass="23322">MLVKTVKRTVSRDASNNEVFVPIEIIATIPNNIDSENSKRIPISLTFRNVNDSQEIAKLQCYHYAIPRYNSKDIVDIPLISSVNDWISEVSRKIAVSIARKYGKPCYTKLMLIFKFNKFEVSLLGKKAMRLINQVGFSDFFEESKSDDSYRNDPTLREPTAACSQRNWDPDPGLAFSFPSFQLERGLREGEIGGLTSTPHNTHEN</sequence>
<evidence type="ECO:0000313" key="1">
    <source>
        <dbReference type="EMBL" id="KAK5780012.1"/>
    </source>
</evidence>
<keyword evidence="2" id="KW-1185">Reference proteome</keyword>
<protein>
    <submittedName>
        <fullName evidence="1">Uncharacterized protein</fullName>
    </submittedName>
</protein>
<evidence type="ECO:0000313" key="2">
    <source>
        <dbReference type="Proteomes" id="UP001306508"/>
    </source>
</evidence>
<dbReference type="Gene3D" id="3.30.230.100">
    <property type="match status" value="1"/>
</dbReference>
<proteinExistence type="predicted"/>
<organism evidence="1 2">
    <name type="scientific">Arxiozyma heterogenica</name>
    <dbReference type="NCBI Taxonomy" id="278026"/>
    <lineage>
        <taxon>Eukaryota</taxon>
        <taxon>Fungi</taxon>
        <taxon>Dikarya</taxon>
        <taxon>Ascomycota</taxon>
        <taxon>Saccharomycotina</taxon>
        <taxon>Saccharomycetes</taxon>
        <taxon>Saccharomycetales</taxon>
        <taxon>Saccharomycetaceae</taxon>
        <taxon>Arxiozyma</taxon>
    </lineage>
</organism>
<name>A0AAN7WNV7_9SACH</name>
<dbReference type="InterPro" id="IPR018854">
    <property type="entry name" value="Psome_chaperone_3/4"/>
</dbReference>
<gene>
    <name evidence="1" type="ORF">RI543_002552</name>
</gene>
<dbReference type="AlphaFoldDB" id="A0AAN7WNV7"/>
<dbReference type="Pfam" id="PF10448">
    <property type="entry name" value="POC3_POC4"/>
    <property type="match status" value="1"/>
</dbReference>
<dbReference type="Proteomes" id="UP001306508">
    <property type="component" value="Unassembled WGS sequence"/>
</dbReference>
<reference evidence="2" key="1">
    <citation type="submission" date="2023-07" db="EMBL/GenBank/DDBJ databases">
        <title>A draft genome of Kazachstania heterogenica Y-27499.</title>
        <authorList>
            <person name="Donic C."/>
            <person name="Kralova J.S."/>
            <person name="Fidel L."/>
            <person name="Ben-Dor S."/>
            <person name="Jung S."/>
        </authorList>
    </citation>
    <scope>NUCLEOTIDE SEQUENCE [LARGE SCALE GENOMIC DNA]</scope>
    <source>
        <strain evidence="2">Y27499</strain>
    </source>
</reference>
<accession>A0AAN7WNV7</accession>
<dbReference type="EMBL" id="JAWIZZ010000045">
    <property type="protein sequence ID" value="KAK5780012.1"/>
    <property type="molecule type" value="Genomic_DNA"/>
</dbReference>
<comment type="caution">
    <text evidence="1">The sequence shown here is derived from an EMBL/GenBank/DDBJ whole genome shotgun (WGS) entry which is preliminary data.</text>
</comment>